<dbReference type="EMBL" id="JBHTAI010000026">
    <property type="protein sequence ID" value="MFC7152858.1"/>
    <property type="molecule type" value="Genomic_DNA"/>
</dbReference>
<accession>A0ABW2FI73</accession>
<name>A0ABW2FI73_9BACL</name>
<dbReference type="RefSeq" id="WP_378050997.1">
    <property type="nucleotide sequence ID" value="NZ_JBHMDN010000031.1"/>
</dbReference>
<reference evidence="2" key="1">
    <citation type="journal article" date="2019" name="Int. J. Syst. Evol. Microbiol.">
        <title>The Global Catalogue of Microorganisms (GCM) 10K type strain sequencing project: providing services to taxonomists for standard genome sequencing and annotation.</title>
        <authorList>
            <consortium name="The Broad Institute Genomics Platform"/>
            <consortium name="The Broad Institute Genome Sequencing Center for Infectious Disease"/>
            <person name="Wu L."/>
            <person name="Ma J."/>
        </authorList>
    </citation>
    <scope>NUCLEOTIDE SEQUENCE [LARGE SCALE GENOMIC DNA]</scope>
    <source>
        <strain evidence="2">KCTC 12907</strain>
    </source>
</reference>
<keyword evidence="2" id="KW-1185">Reference proteome</keyword>
<dbReference type="Proteomes" id="UP001596378">
    <property type="component" value="Unassembled WGS sequence"/>
</dbReference>
<evidence type="ECO:0000313" key="1">
    <source>
        <dbReference type="EMBL" id="MFC7152858.1"/>
    </source>
</evidence>
<dbReference type="PROSITE" id="PS51257">
    <property type="entry name" value="PROKAR_LIPOPROTEIN"/>
    <property type="match status" value="1"/>
</dbReference>
<gene>
    <name evidence="1" type="ORF">ACFQMJ_30335</name>
</gene>
<dbReference type="Pfam" id="PF14270">
    <property type="entry name" value="DUF4358"/>
    <property type="match status" value="1"/>
</dbReference>
<sequence length="158" mass="17533">MQRMQRIVGLALVLVIGILGGCSARSGDHEDRTASEVAARVAQAVSLSGMQARDAEKLRKLYGIKADDIADFALYTAESNVKADELAIVKVKEPGEADNVMNQIRHRIEAQTVKFRDYRPEEFYLIDKHVLKSAGTFVFFAVSKEADRMEQAFDAALK</sequence>
<dbReference type="InterPro" id="IPR025648">
    <property type="entry name" value="DUF4358"/>
</dbReference>
<proteinExistence type="predicted"/>
<protein>
    <submittedName>
        <fullName evidence="1">DUF4358 domain-containing protein</fullName>
    </submittedName>
</protein>
<comment type="caution">
    <text evidence="1">The sequence shown here is derived from an EMBL/GenBank/DDBJ whole genome shotgun (WGS) entry which is preliminary data.</text>
</comment>
<evidence type="ECO:0000313" key="2">
    <source>
        <dbReference type="Proteomes" id="UP001596378"/>
    </source>
</evidence>
<organism evidence="1 2">
    <name type="scientific">Cohnella cellulosilytica</name>
    <dbReference type="NCBI Taxonomy" id="986710"/>
    <lineage>
        <taxon>Bacteria</taxon>
        <taxon>Bacillati</taxon>
        <taxon>Bacillota</taxon>
        <taxon>Bacilli</taxon>
        <taxon>Bacillales</taxon>
        <taxon>Paenibacillaceae</taxon>
        <taxon>Cohnella</taxon>
    </lineage>
</organism>